<dbReference type="OrthoDB" id="5429740at2759"/>
<protein>
    <recommendedName>
        <fullName evidence="7">Rhodopsin domain-containing protein</fullName>
    </recommendedName>
</protein>
<organism evidence="8 9">
    <name type="scientific">Choiromyces venosus 120613-1</name>
    <dbReference type="NCBI Taxonomy" id="1336337"/>
    <lineage>
        <taxon>Eukaryota</taxon>
        <taxon>Fungi</taxon>
        <taxon>Dikarya</taxon>
        <taxon>Ascomycota</taxon>
        <taxon>Pezizomycotina</taxon>
        <taxon>Pezizomycetes</taxon>
        <taxon>Pezizales</taxon>
        <taxon>Tuberaceae</taxon>
        <taxon>Choiromyces</taxon>
    </lineage>
</organism>
<reference evidence="8 9" key="1">
    <citation type="journal article" date="2018" name="Nat. Ecol. Evol.">
        <title>Pezizomycetes genomes reveal the molecular basis of ectomycorrhizal truffle lifestyle.</title>
        <authorList>
            <person name="Murat C."/>
            <person name="Payen T."/>
            <person name="Noel B."/>
            <person name="Kuo A."/>
            <person name="Morin E."/>
            <person name="Chen J."/>
            <person name="Kohler A."/>
            <person name="Krizsan K."/>
            <person name="Balestrini R."/>
            <person name="Da Silva C."/>
            <person name="Montanini B."/>
            <person name="Hainaut M."/>
            <person name="Levati E."/>
            <person name="Barry K.W."/>
            <person name="Belfiori B."/>
            <person name="Cichocki N."/>
            <person name="Clum A."/>
            <person name="Dockter R.B."/>
            <person name="Fauchery L."/>
            <person name="Guy J."/>
            <person name="Iotti M."/>
            <person name="Le Tacon F."/>
            <person name="Lindquist E.A."/>
            <person name="Lipzen A."/>
            <person name="Malagnac F."/>
            <person name="Mello A."/>
            <person name="Molinier V."/>
            <person name="Miyauchi S."/>
            <person name="Poulain J."/>
            <person name="Riccioni C."/>
            <person name="Rubini A."/>
            <person name="Sitrit Y."/>
            <person name="Splivallo R."/>
            <person name="Traeger S."/>
            <person name="Wang M."/>
            <person name="Zifcakova L."/>
            <person name="Wipf D."/>
            <person name="Zambonelli A."/>
            <person name="Paolocci F."/>
            <person name="Nowrousian M."/>
            <person name="Ottonello S."/>
            <person name="Baldrian P."/>
            <person name="Spatafora J.W."/>
            <person name="Henrissat B."/>
            <person name="Nagy L.G."/>
            <person name="Aury J.M."/>
            <person name="Wincker P."/>
            <person name="Grigoriev I.V."/>
            <person name="Bonfante P."/>
            <person name="Martin F.M."/>
        </authorList>
    </citation>
    <scope>NUCLEOTIDE SEQUENCE [LARGE SCALE GENOMIC DNA]</scope>
    <source>
        <strain evidence="8 9">120613-1</strain>
    </source>
</reference>
<dbReference type="Pfam" id="PF20684">
    <property type="entry name" value="Fung_rhodopsin"/>
    <property type="match status" value="1"/>
</dbReference>
<feature type="transmembrane region" description="Helical" evidence="6">
    <location>
        <begin position="121"/>
        <end position="149"/>
    </location>
</feature>
<dbReference type="InterPro" id="IPR049326">
    <property type="entry name" value="Rhodopsin_dom_fungi"/>
</dbReference>
<name>A0A3N4JR05_9PEZI</name>
<evidence type="ECO:0000259" key="7">
    <source>
        <dbReference type="Pfam" id="PF20684"/>
    </source>
</evidence>
<dbReference type="Proteomes" id="UP000276215">
    <property type="component" value="Unassembled WGS sequence"/>
</dbReference>
<evidence type="ECO:0000256" key="6">
    <source>
        <dbReference type="SAM" id="Phobius"/>
    </source>
</evidence>
<evidence type="ECO:0000256" key="1">
    <source>
        <dbReference type="ARBA" id="ARBA00004141"/>
    </source>
</evidence>
<evidence type="ECO:0000256" key="4">
    <source>
        <dbReference type="ARBA" id="ARBA00023136"/>
    </source>
</evidence>
<evidence type="ECO:0000256" key="5">
    <source>
        <dbReference type="ARBA" id="ARBA00038359"/>
    </source>
</evidence>
<feature type="domain" description="Rhodopsin" evidence="7">
    <location>
        <begin position="26"/>
        <end position="268"/>
    </location>
</feature>
<dbReference type="PANTHER" id="PTHR33048:SF129">
    <property type="entry name" value="INTEGRAL MEMBRANE PROTEIN-RELATED"/>
    <property type="match status" value="1"/>
</dbReference>
<comment type="subcellular location">
    <subcellularLocation>
        <location evidence="1">Membrane</location>
        <topology evidence="1">Multi-pass membrane protein</topology>
    </subcellularLocation>
</comment>
<feature type="transmembrane region" description="Helical" evidence="6">
    <location>
        <begin position="204"/>
        <end position="226"/>
    </location>
</feature>
<keyword evidence="2 6" id="KW-0812">Transmembrane</keyword>
<evidence type="ECO:0000256" key="3">
    <source>
        <dbReference type="ARBA" id="ARBA00022989"/>
    </source>
</evidence>
<feature type="transmembrane region" description="Helical" evidence="6">
    <location>
        <begin position="169"/>
        <end position="192"/>
    </location>
</feature>
<dbReference type="GO" id="GO:0016020">
    <property type="term" value="C:membrane"/>
    <property type="evidence" value="ECO:0007669"/>
    <property type="project" value="UniProtKB-SubCell"/>
</dbReference>
<evidence type="ECO:0000256" key="2">
    <source>
        <dbReference type="ARBA" id="ARBA00022692"/>
    </source>
</evidence>
<keyword evidence="3 6" id="KW-1133">Transmembrane helix</keyword>
<keyword evidence="9" id="KW-1185">Reference proteome</keyword>
<accession>A0A3N4JR05</accession>
<dbReference type="InterPro" id="IPR052337">
    <property type="entry name" value="SAT4-like"/>
</dbReference>
<gene>
    <name evidence="8" type="ORF">L873DRAFT_1678860</name>
</gene>
<dbReference type="EMBL" id="ML120377">
    <property type="protein sequence ID" value="RPB00766.1"/>
    <property type="molecule type" value="Genomic_DNA"/>
</dbReference>
<feature type="transmembrane region" description="Helical" evidence="6">
    <location>
        <begin position="6"/>
        <end position="30"/>
    </location>
</feature>
<proteinExistence type="inferred from homology"/>
<dbReference type="STRING" id="1336337.A0A3N4JR05"/>
<evidence type="ECO:0000313" key="8">
    <source>
        <dbReference type="EMBL" id="RPB00766.1"/>
    </source>
</evidence>
<keyword evidence="4 6" id="KW-0472">Membrane</keyword>
<dbReference type="PANTHER" id="PTHR33048">
    <property type="entry name" value="PTH11-LIKE INTEGRAL MEMBRANE PROTEIN (AFU_ORTHOLOGUE AFUA_5G11245)"/>
    <property type="match status" value="1"/>
</dbReference>
<feature type="transmembrane region" description="Helical" evidence="6">
    <location>
        <begin position="88"/>
        <end position="109"/>
    </location>
</feature>
<dbReference type="AlphaFoldDB" id="A0A3N4JR05"/>
<comment type="similarity">
    <text evidence="5">Belongs to the SAT4 family.</text>
</comment>
<feature type="transmembrane region" description="Helical" evidence="6">
    <location>
        <begin position="42"/>
        <end position="68"/>
    </location>
</feature>
<evidence type="ECO:0000313" key="9">
    <source>
        <dbReference type="Proteomes" id="UP000276215"/>
    </source>
</evidence>
<sequence>MVEDKGTLLFMANLAMAILALATVAARIYTRAFVAGGLGGDDYAMVGAAIVLTSTTAMMCYGVIYAGIGHHFLDLEIIEIMHLLRITYSLPVLHTLGVYPIKMSLLLFYRRLFGRDSLLQRIVKGFIIFETIHTVASSIGLIFICTPIASWWDIARRAQDCPTFHQTMIIYVSVRAVSVLTDVLVVCLPMKMVSDLKVPVMQKIGLASIFGLGVLTCIIAILRLAFLPELLLSLDVPWNLVPVTLLGRAEQCLGMITASIPALTAHISKKGSAGSYELSALGMNNPAAKDFDFLAYAYDPDRINVMYTTAYAGSPPPGHPGPSFGSSIEHLVEGGGRWTEPNTISKTTTVEVTVSPR</sequence>